<keyword evidence="5" id="KW-1185">Reference proteome</keyword>
<dbReference type="HAMAP" id="MF_00274">
    <property type="entry name" value="DNA_YbaB_EbfC"/>
    <property type="match status" value="1"/>
</dbReference>
<dbReference type="EMBL" id="PPTP01000003">
    <property type="protein sequence ID" value="RDB56161.1"/>
    <property type="molecule type" value="Genomic_DNA"/>
</dbReference>
<organism evidence="4 5">
    <name type="scientific">Senegalimassilia anaerobia</name>
    <dbReference type="NCBI Taxonomy" id="1473216"/>
    <lineage>
        <taxon>Bacteria</taxon>
        <taxon>Bacillati</taxon>
        <taxon>Actinomycetota</taxon>
        <taxon>Coriobacteriia</taxon>
        <taxon>Coriobacteriales</taxon>
        <taxon>Coriobacteriaceae</taxon>
        <taxon>Senegalimassilia</taxon>
    </lineage>
</organism>
<name>A0A369L925_9ACTN</name>
<dbReference type="GO" id="GO:0003677">
    <property type="term" value="F:DNA binding"/>
    <property type="evidence" value="ECO:0007669"/>
    <property type="project" value="UniProtKB-UniRule"/>
</dbReference>
<dbReference type="AlphaFoldDB" id="A0A369L925"/>
<comment type="subcellular location">
    <subcellularLocation>
        <location evidence="2">Cytoplasm</location>
        <location evidence="2">Nucleoid</location>
    </subcellularLocation>
</comment>
<evidence type="ECO:0000256" key="3">
    <source>
        <dbReference type="SAM" id="Coils"/>
    </source>
</evidence>
<protein>
    <recommendedName>
        <fullName evidence="2">Nucleoid-associated protein C1880_04570</fullName>
    </recommendedName>
</protein>
<keyword evidence="3" id="KW-0175">Coiled coil</keyword>
<keyword evidence="2" id="KW-0963">Cytoplasm</keyword>
<dbReference type="PANTHER" id="PTHR33449:SF1">
    <property type="entry name" value="NUCLEOID-ASSOCIATED PROTEIN YBAB"/>
    <property type="match status" value="1"/>
</dbReference>
<evidence type="ECO:0000256" key="1">
    <source>
        <dbReference type="ARBA" id="ARBA00023125"/>
    </source>
</evidence>
<evidence type="ECO:0000256" key="2">
    <source>
        <dbReference type="HAMAP-Rule" id="MF_00274"/>
    </source>
</evidence>
<evidence type="ECO:0000313" key="5">
    <source>
        <dbReference type="Proteomes" id="UP000253792"/>
    </source>
</evidence>
<comment type="function">
    <text evidence="2">Binds to DNA and alters its conformation. May be involved in regulation of gene expression, nucleoid organization and DNA protection.</text>
</comment>
<evidence type="ECO:0000313" key="4">
    <source>
        <dbReference type="EMBL" id="RDB56161.1"/>
    </source>
</evidence>
<dbReference type="OrthoDB" id="9809370at2"/>
<dbReference type="InterPro" id="IPR036894">
    <property type="entry name" value="YbaB-like_sf"/>
</dbReference>
<dbReference type="STRING" id="1034345.GCA_000236865_00466"/>
<dbReference type="Gene3D" id="3.30.1310.10">
    <property type="entry name" value="Nucleoid-associated protein YbaB-like domain"/>
    <property type="match status" value="1"/>
</dbReference>
<proteinExistence type="inferred from homology"/>
<dbReference type="GO" id="GO:0043590">
    <property type="term" value="C:bacterial nucleoid"/>
    <property type="evidence" value="ECO:0007669"/>
    <property type="project" value="UniProtKB-UniRule"/>
</dbReference>
<dbReference type="PIRSF" id="PIRSF004555">
    <property type="entry name" value="UCP004555"/>
    <property type="match status" value="1"/>
</dbReference>
<dbReference type="Proteomes" id="UP000253792">
    <property type="component" value="Unassembled WGS sequence"/>
</dbReference>
<dbReference type="GeneID" id="82935914"/>
<dbReference type="InterPro" id="IPR004401">
    <property type="entry name" value="YbaB/EbfC"/>
</dbReference>
<keyword evidence="1 2" id="KW-0238">DNA-binding</keyword>
<dbReference type="Pfam" id="PF02575">
    <property type="entry name" value="YbaB_DNA_bd"/>
    <property type="match status" value="1"/>
</dbReference>
<dbReference type="NCBIfam" id="TIGR00103">
    <property type="entry name" value="DNA_YbaB_EbfC"/>
    <property type="match status" value="1"/>
</dbReference>
<comment type="caution">
    <text evidence="4">The sequence shown here is derived from an EMBL/GenBank/DDBJ whole genome shotgun (WGS) entry which is preliminary data.</text>
</comment>
<dbReference type="SUPFAM" id="SSF82607">
    <property type="entry name" value="YbaB-like"/>
    <property type="match status" value="1"/>
</dbReference>
<dbReference type="RefSeq" id="WP_042434781.1">
    <property type="nucleotide sequence ID" value="NZ_CABKQR010000001.1"/>
</dbReference>
<feature type="coiled-coil region" evidence="3">
    <location>
        <begin position="15"/>
        <end position="42"/>
    </location>
</feature>
<comment type="subunit">
    <text evidence="2">Homodimer.</text>
</comment>
<dbReference type="GO" id="GO:0005829">
    <property type="term" value="C:cytosol"/>
    <property type="evidence" value="ECO:0007669"/>
    <property type="project" value="TreeGrafter"/>
</dbReference>
<accession>A0A369L925</accession>
<comment type="similarity">
    <text evidence="2">Belongs to the YbaB/EbfC family.</text>
</comment>
<dbReference type="PANTHER" id="PTHR33449">
    <property type="entry name" value="NUCLEOID-ASSOCIATED PROTEIN YBAB"/>
    <property type="match status" value="1"/>
</dbReference>
<sequence>MGRKGGFPGGGMGNMGAMMKQAQKMQVELARAQEEIKDMTFEASAGGGMVKAVAQGDNSLVSLTIDPEAVDPEDVEMLQDMITAAVNEALRGVAELGAQRINAATGGMSIPGLM</sequence>
<reference evidence="4 5" key="1">
    <citation type="journal article" date="2018" name="Elife">
        <title>Discovery and characterization of a prevalent human gut bacterial enzyme sufficient for the inactivation of a family of plant toxins.</title>
        <authorList>
            <person name="Koppel N."/>
            <person name="Bisanz J.E."/>
            <person name="Pandelia M.E."/>
            <person name="Turnbaugh P.J."/>
            <person name="Balskus E.P."/>
        </authorList>
    </citation>
    <scope>NUCLEOTIDE SEQUENCE [LARGE SCALE GENOMIC DNA]</scope>
    <source>
        <strain evidence="5">anaerobia AP69FAA</strain>
    </source>
</reference>
<gene>
    <name evidence="4" type="ORF">C1880_04570</name>
</gene>